<feature type="compositionally biased region" description="Polar residues" evidence="1">
    <location>
        <begin position="1"/>
        <end position="14"/>
    </location>
</feature>
<proteinExistence type="predicted"/>
<feature type="compositionally biased region" description="Polar residues" evidence="1">
    <location>
        <begin position="57"/>
        <end position="66"/>
    </location>
</feature>
<feature type="compositionally biased region" description="Polar residues" evidence="1">
    <location>
        <begin position="32"/>
        <end position="50"/>
    </location>
</feature>
<organism evidence="2 3">
    <name type="scientific">Brassica cretica</name>
    <name type="common">Mustard</name>
    <dbReference type="NCBI Taxonomy" id="69181"/>
    <lineage>
        <taxon>Eukaryota</taxon>
        <taxon>Viridiplantae</taxon>
        <taxon>Streptophyta</taxon>
        <taxon>Embryophyta</taxon>
        <taxon>Tracheophyta</taxon>
        <taxon>Spermatophyta</taxon>
        <taxon>Magnoliopsida</taxon>
        <taxon>eudicotyledons</taxon>
        <taxon>Gunneridae</taxon>
        <taxon>Pentapetalae</taxon>
        <taxon>rosids</taxon>
        <taxon>malvids</taxon>
        <taxon>Brassicales</taxon>
        <taxon>Brassicaceae</taxon>
        <taxon>Brassiceae</taxon>
        <taxon>Brassica</taxon>
    </lineage>
</organism>
<evidence type="ECO:0000313" key="3">
    <source>
        <dbReference type="Proteomes" id="UP000712281"/>
    </source>
</evidence>
<reference evidence="2" key="1">
    <citation type="submission" date="2019-12" db="EMBL/GenBank/DDBJ databases">
        <title>Genome sequencing and annotation of Brassica cretica.</title>
        <authorList>
            <person name="Studholme D.J."/>
            <person name="Sarris P.F."/>
        </authorList>
    </citation>
    <scope>NUCLEOTIDE SEQUENCE</scope>
    <source>
        <strain evidence="2">PFS-001/15</strain>
        <tissue evidence="2">Leaf</tissue>
    </source>
</reference>
<feature type="compositionally biased region" description="Low complexity" evidence="1">
    <location>
        <begin position="114"/>
        <end position="123"/>
    </location>
</feature>
<feature type="compositionally biased region" description="Acidic residues" evidence="1">
    <location>
        <begin position="166"/>
        <end position="177"/>
    </location>
</feature>
<feature type="compositionally biased region" description="Low complexity" evidence="1">
    <location>
        <begin position="150"/>
        <end position="165"/>
    </location>
</feature>
<comment type="caution">
    <text evidence="2">The sequence shown here is derived from an EMBL/GenBank/DDBJ whole genome shotgun (WGS) entry which is preliminary data.</text>
</comment>
<protein>
    <submittedName>
        <fullName evidence="2">Uncharacterized protein</fullName>
    </submittedName>
</protein>
<evidence type="ECO:0000313" key="2">
    <source>
        <dbReference type="EMBL" id="KAF2577072.1"/>
    </source>
</evidence>
<feature type="region of interest" description="Disordered" evidence="1">
    <location>
        <begin position="114"/>
        <end position="133"/>
    </location>
</feature>
<accession>A0A8S9J6F4</accession>
<gene>
    <name evidence="2" type="ORF">F2Q68_00005183</name>
</gene>
<evidence type="ECO:0000256" key="1">
    <source>
        <dbReference type="SAM" id="MobiDB-lite"/>
    </source>
</evidence>
<feature type="region of interest" description="Disordered" evidence="1">
    <location>
        <begin position="1"/>
        <end position="80"/>
    </location>
</feature>
<dbReference type="EMBL" id="QGKW02001660">
    <property type="protein sequence ID" value="KAF2577072.1"/>
    <property type="molecule type" value="Genomic_DNA"/>
</dbReference>
<feature type="region of interest" description="Disordered" evidence="1">
    <location>
        <begin position="148"/>
        <end position="215"/>
    </location>
</feature>
<sequence>MPSSTRSNKETQLLFSPDPASLERSIRKEARSSSIDNNTCSSLDSRQPPSTHALVPSTDTRSPPSTEDTHLPSTDIFHPTSIDISVRTSIDTEPRQNAPLFRDGRRHLFAFPEVSSPESVPSPAHTTVDGMTRSQSEWTFHRLLKEMSGSKKAAPVSAKAASSSDSSEEDSDEESEDEKPAPKAKQDTKSAKKDSSSDKSGSDESESEDEKEKVTPFYENSALMSKWWMLRLNSQRRYNNVLVARHISRSGDDGDDGDDVHLTCCRLHASIDSRLPASVDDNQPHSHTMKSQPDFHTRGEIDQLVKGIYRALETTEEMLDRRCDDIYFPMDLSISALTSKIESTQGELVEIQSYIPRRPEASASIDRRNNKSTDTHRQISVDNATSRGRLVQKITSDMSDTHNHGEEISADTYAIIMRHQFHLESLGDRLQKIEDATTIMKD</sequence>
<name>A0A8S9J6F4_BRACR</name>
<dbReference type="Proteomes" id="UP000712281">
    <property type="component" value="Unassembled WGS sequence"/>
</dbReference>
<dbReference type="AlphaFoldDB" id="A0A8S9J6F4"/>
<feature type="compositionally biased region" description="Basic and acidic residues" evidence="1">
    <location>
        <begin position="178"/>
        <end position="202"/>
    </location>
</feature>